<dbReference type="KEGG" id="tva:4774953"/>
<keyword evidence="1" id="KW-0496">Mitochondrion</keyword>
<evidence type="ECO:0000313" key="4">
    <source>
        <dbReference type="Proteomes" id="UP000001542"/>
    </source>
</evidence>
<dbReference type="STRING" id="5722.A2DRH4"/>
<dbReference type="GO" id="GO:0005744">
    <property type="term" value="C:TIM23 mitochondrial import inner membrane translocase complex"/>
    <property type="evidence" value="ECO:0007669"/>
    <property type="project" value="UniProtKB-UniRule"/>
</dbReference>
<dbReference type="SUPFAM" id="SSF56784">
    <property type="entry name" value="HAD-like"/>
    <property type="match status" value="1"/>
</dbReference>
<evidence type="ECO:0000313" key="3">
    <source>
        <dbReference type="EMBL" id="EAY16937.1"/>
    </source>
</evidence>
<dbReference type="FunFam" id="3.40.50.1000:FF:000361">
    <property type="entry name" value="NLI interacting factor-like phosphatase family protein"/>
    <property type="match status" value="1"/>
</dbReference>
<sequence length="188" mass="21653">MAGTFSGYVHKLPSLVIDLDNTLIFSTELPTRQHEFECDVGRKKYFVHVRPGTYEFLEKISKYYEIFFFTVSRREYSESIIRHIAPYVKKENCLYRDSCLFAQGYAIKDLNKIDRPLKQVVLVDDSLGTALAFPVNTIGVEPWEGNNQDRVLIKELFPLLLSAAGETDVPLAIRNSVIDVKPQHLYFK</sequence>
<dbReference type="Gene3D" id="3.40.50.1000">
    <property type="entry name" value="HAD superfamily/HAD-like"/>
    <property type="match status" value="1"/>
</dbReference>
<keyword evidence="1" id="KW-0811">Translocation</keyword>
<dbReference type="SMR" id="A2DRH4"/>
<evidence type="ECO:0000256" key="1">
    <source>
        <dbReference type="RuleBase" id="RU365079"/>
    </source>
</evidence>
<accession>A2DRH4</accession>
<proteinExistence type="inferred from homology"/>
<feature type="domain" description="FCP1 homology" evidence="2">
    <location>
        <begin position="8"/>
        <end position="163"/>
    </location>
</feature>
<reference evidence="3" key="2">
    <citation type="journal article" date="2007" name="Science">
        <title>Draft genome sequence of the sexually transmitted pathogen Trichomonas vaginalis.</title>
        <authorList>
            <person name="Carlton J.M."/>
            <person name="Hirt R.P."/>
            <person name="Silva J.C."/>
            <person name="Delcher A.L."/>
            <person name="Schatz M."/>
            <person name="Zhao Q."/>
            <person name="Wortman J.R."/>
            <person name="Bidwell S.L."/>
            <person name="Alsmark U.C.M."/>
            <person name="Besteiro S."/>
            <person name="Sicheritz-Ponten T."/>
            <person name="Noel C.J."/>
            <person name="Dacks J.B."/>
            <person name="Foster P.G."/>
            <person name="Simillion C."/>
            <person name="Van de Peer Y."/>
            <person name="Miranda-Saavedra D."/>
            <person name="Barton G.J."/>
            <person name="Westrop G.D."/>
            <person name="Mueller S."/>
            <person name="Dessi D."/>
            <person name="Fiori P.L."/>
            <person name="Ren Q."/>
            <person name="Paulsen I."/>
            <person name="Zhang H."/>
            <person name="Bastida-Corcuera F.D."/>
            <person name="Simoes-Barbosa A."/>
            <person name="Brown M.T."/>
            <person name="Hayes R.D."/>
            <person name="Mukherjee M."/>
            <person name="Okumura C.Y."/>
            <person name="Schneider R."/>
            <person name="Smith A.J."/>
            <person name="Vanacova S."/>
            <person name="Villalvazo M."/>
            <person name="Haas B.J."/>
            <person name="Pertea M."/>
            <person name="Feldblyum T.V."/>
            <person name="Utterback T.R."/>
            <person name="Shu C.L."/>
            <person name="Osoegawa K."/>
            <person name="de Jong P.J."/>
            <person name="Hrdy I."/>
            <person name="Horvathova L."/>
            <person name="Zubacova Z."/>
            <person name="Dolezal P."/>
            <person name="Malik S.B."/>
            <person name="Logsdon J.M. Jr."/>
            <person name="Henze K."/>
            <person name="Gupta A."/>
            <person name="Wang C.C."/>
            <person name="Dunne R.L."/>
            <person name="Upcroft J.A."/>
            <person name="Upcroft P."/>
            <person name="White O."/>
            <person name="Salzberg S.L."/>
            <person name="Tang P."/>
            <person name="Chiu C.-H."/>
            <person name="Lee Y.-S."/>
            <person name="Embley T.M."/>
            <person name="Coombs G.H."/>
            <person name="Mottram J.C."/>
            <person name="Tachezy J."/>
            <person name="Fraser-Liggett C.M."/>
            <person name="Johnson P.J."/>
        </authorList>
    </citation>
    <scope>NUCLEOTIDE SEQUENCE [LARGE SCALE GENOMIC DNA]</scope>
    <source>
        <strain evidence="3">G3</strain>
    </source>
</reference>
<dbReference type="InterPro" id="IPR050365">
    <property type="entry name" value="TIM50"/>
</dbReference>
<dbReference type="RefSeq" id="XP_001329160.1">
    <property type="nucleotide sequence ID" value="XM_001329125.1"/>
</dbReference>
<comment type="subcellular location">
    <subcellularLocation>
        <location evidence="1">Mitochondrion inner membrane</location>
        <topology evidence="1">Single-pass membrane protein</topology>
    </subcellularLocation>
</comment>
<protein>
    <recommendedName>
        <fullName evidence="1">Mitochondrial import inner membrane translocase subunit TIM50</fullName>
    </recommendedName>
</protein>
<dbReference type="GO" id="GO:0015031">
    <property type="term" value="P:protein transport"/>
    <property type="evidence" value="ECO:0007669"/>
    <property type="project" value="UniProtKB-KW"/>
</dbReference>
<dbReference type="InterPro" id="IPR023214">
    <property type="entry name" value="HAD_sf"/>
</dbReference>
<dbReference type="eggNOG" id="KOG1605">
    <property type="taxonomic scope" value="Eukaryota"/>
</dbReference>
<keyword evidence="1" id="KW-0653">Protein transport</keyword>
<dbReference type="CDD" id="cd07521">
    <property type="entry name" value="HAD_FCP1-like"/>
    <property type="match status" value="1"/>
</dbReference>
<dbReference type="EMBL" id="DS113236">
    <property type="protein sequence ID" value="EAY16937.1"/>
    <property type="molecule type" value="Genomic_DNA"/>
</dbReference>
<keyword evidence="4" id="KW-1185">Reference proteome</keyword>
<dbReference type="SMART" id="SM00577">
    <property type="entry name" value="CPDc"/>
    <property type="match status" value="1"/>
</dbReference>
<dbReference type="InterPro" id="IPR036412">
    <property type="entry name" value="HAD-like_sf"/>
</dbReference>
<comment type="similarity">
    <text evidence="1">Belongs to the TIM50 family.</text>
</comment>
<organism evidence="3 4">
    <name type="scientific">Trichomonas vaginalis (strain ATCC PRA-98 / G3)</name>
    <dbReference type="NCBI Taxonomy" id="412133"/>
    <lineage>
        <taxon>Eukaryota</taxon>
        <taxon>Metamonada</taxon>
        <taxon>Parabasalia</taxon>
        <taxon>Trichomonadida</taxon>
        <taxon>Trichomonadidae</taxon>
        <taxon>Trichomonas</taxon>
    </lineage>
</organism>
<dbReference type="Pfam" id="PF03031">
    <property type="entry name" value="NIF"/>
    <property type="match status" value="1"/>
</dbReference>
<dbReference type="InParanoid" id="A2DRH4"/>
<comment type="function">
    <text evidence="1">Essential component of the TIM23 complex, a complex that mediates the translocation of transit peptide-containing proteins across the mitochondrial inner membrane.</text>
</comment>
<dbReference type="PROSITE" id="PS50969">
    <property type="entry name" value="FCP1"/>
    <property type="match status" value="1"/>
</dbReference>
<dbReference type="Proteomes" id="UP000001542">
    <property type="component" value="Unassembled WGS sequence"/>
</dbReference>
<dbReference type="GO" id="GO:0004721">
    <property type="term" value="F:phosphoprotein phosphatase activity"/>
    <property type="evidence" value="ECO:0000318"/>
    <property type="project" value="GO_Central"/>
</dbReference>
<dbReference type="InterPro" id="IPR004274">
    <property type="entry name" value="FCP1_dom"/>
</dbReference>
<keyword evidence="1" id="KW-0809">Transit peptide</keyword>
<dbReference type="VEuPathDB" id="TrichDB:TVAG_280530"/>
<dbReference type="AlphaFoldDB" id="A2DRH4"/>
<dbReference type="VEuPathDB" id="TrichDB:TVAGG3_0697450"/>
<comment type="subunit">
    <text evidence="1">Component of the TIM23 complex.</text>
</comment>
<gene>
    <name evidence="3" type="ORF">TVAG_280530</name>
</gene>
<dbReference type="OMA" id="CAMIARP"/>
<reference evidence="3" key="1">
    <citation type="submission" date="2006-10" db="EMBL/GenBank/DDBJ databases">
        <authorList>
            <person name="Amadeo P."/>
            <person name="Zhao Q."/>
            <person name="Wortman J."/>
            <person name="Fraser-Liggett C."/>
            <person name="Carlton J."/>
        </authorList>
    </citation>
    <scope>NUCLEOTIDE SEQUENCE</scope>
    <source>
        <strain evidence="3">G3</strain>
    </source>
</reference>
<dbReference type="OrthoDB" id="287041at2759"/>
<keyword evidence="1" id="KW-0813">Transport</keyword>
<name>A2DRH4_TRIV3</name>
<evidence type="ECO:0000259" key="2">
    <source>
        <dbReference type="PROSITE" id="PS50969"/>
    </source>
</evidence>
<dbReference type="PANTHER" id="PTHR12210">
    <property type="entry name" value="DULLARD PROTEIN PHOSPHATASE"/>
    <property type="match status" value="1"/>
</dbReference>